<name>A0A834I730_RHYFE</name>
<evidence type="ECO:0000256" key="1">
    <source>
        <dbReference type="SAM" id="MobiDB-lite"/>
    </source>
</evidence>
<comment type="caution">
    <text evidence="2">The sequence shown here is derived from an EMBL/GenBank/DDBJ whole genome shotgun (WGS) entry which is preliminary data.</text>
</comment>
<accession>A0A834I730</accession>
<reference evidence="2" key="1">
    <citation type="submission" date="2020-08" db="EMBL/GenBank/DDBJ databases">
        <title>Genome sequencing and assembly of the red palm weevil Rhynchophorus ferrugineus.</title>
        <authorList>
            <person name="Dias G.B."/>
            <person name="Bergman C.M."/>
            <person name="Manee M."/>
        </authorList>
    </citation>
    <scope>NUCLEOTIDE SEQUENCE</scope>
    <source>
        <strain evidence="2">AA-2017</strain>
        <tissue evidence="2">Whole larva</tissue>
    </source>
</reference>
<keyword evidence="3" id="KW-1185">Reference proteome</keyword>
<dbReference type="AlphaFoldDB" id="A0A834I730"/>
<organism evidence="2 3">
    <name type="scientific">Rhynchophorus ferrugineus</name>
    <name type="common">Red palm weevil</name>
    <name type="synonym">Curculio ferrugineus</name>
    <dbReference type="NCBI Taxonomy" id="354439"/>
    <lineage>
        <taxon>Eukaryota</taxon>
        <taxon>Metazoa</taxon>
        <taxon>Ecdysozoa</taxon>
        <taxon>Arthropoda</taxon>
        <taxon>Hexapoda</taxon>
        <taxon>Insecta</taxon>
        <taxon>Pterygota</taxon>
        <taxon>Neoptera</taxon>
        <taxon>Endopterygota</taxon>
        <taxon>Coleoptera</taxon>
        <taxon>Polyphaga</taxon>
        <taxon>Cucujiformia</taxon>
        <taxon>Curculionidae</taxon>
        <taxon>Dryophthorinae</taxon>
        <taxon>Rhynchophorus</taxon>
    </lineage>
</organism>
<feature type="region of interest" description="Disordered" evidence="1">
    <location>
        <begin position="83"/>
        <end position="109"/>
    </location>
</feature>
<proteinExistence type="predicted"/>
<gene>
    <name evidence="2" type="ORF">GWI33_013422</name>
</gene>
<dbReference type="Proteomes" id="UP000625711">
    <property type="component" value="Unassembled WGS sequence"/>
</dbReference>
<evidence type="ECO:0000313" key="3">
    <source>
        <dbReference type="Proteomes" id="UP000625711"/>
    </source>
</evidence>
<sequence length="109" mass="11962">MCTSPWSSSLRISDLAGTDGRVSLRYRKSPILRLSLSETLSGFTLVNRCLGLLEASPLPTLFLRPGKVGSVFDTFKERCSNAATLPDPRQRGSLLSGPRSPYGRRKTFS</sequence>
<evidence type="ECO:0000313" key="2">
    <source>
        <dbReference type="EMBL" id="KAF7273891.1"/>
    </source>
</evidence>
<protein>
    <submittedName>
        <fullName evidence="2">Uncharacterized protein</fullName>
    </submittedName>
</protein>
<dbReference type="EMBL" id="JAACXV010013241">
    <property type="protein sequence ID" value="KAF7273891.1"/>
    <property type="molecule type" value="Genomic_DNA"/>
</dbReference>